<name>A0A855EJ08_9ENTR</name>
<protein>
    <recommendedName>
        <fullName evidence="4">Holin</fullName>
    </recommendedName>
</protein>
<dbReference type="Pfam" id="PF16931">
    <property type="entry name" value="Phage_holin_8"/>
    <property type="match status" value="1"/>
</dbReference>
<evidence type="ECO:0000256" key="1">
    <source>
        <dbReference type="SAM" id="Phobius"/>
    </source>
</evidence>
<dbReference type="EMBL" id="PDLK01000002">
    <property type="protein sequence ID" value="PHH04799.1"/>
    <property type="molecule type" value="Genomic_DNA"/>
</dbReference>
<keyword evidence="1" id="KW-1133">Transmembrane helix</keyword>
<feature type="transmembrane region" description="Helical" evidence="1">
    <location>
        <begin position="100"/>
        <end position="116"/>
    </location>
</feature>
<evidence type="ECO:0000313" key="2">
    <source>
        <dbReference type="EMBL" id="PHH04799.1"/>
    </source>
</evidence>
<sequence>METPMSEPLSGSATAHAAVTTATFAGFWANTEAGVILGALAGALIYVLTSHNLSAIERVLFGVVSFISGILGAPTATRFINSIVGQYIPGTEGSGIPESLGAMIAAASMITIVLAIKKRAEKKAAEEGQ</sequence>
<accession>A0A855EJ08</accession>
<dbReference type="InterPro" id="IPR032637">
    <property type="entry name" value="Phage_holin-like"/>
</dbReference>
<comment type="caution">
    <text evidence="2">The sequence shown here is derived from an EMBL/GenBank/DDBJ whole genome shotgun (WGS) entry which is preliminary data.</text>
</comment>
<dbReference type="AlphaFoldDB" id="A0A855EJ08"/>
<gene>
    <name evidence="2" type="ORF">CRX53_12940</name>
</gene>
<keyword evidence="1" id="KW-0472">Membrane</keyword>
<keyword evidence="1" id="KW-0812">Transmembrane</keyword>
<feature type="transmembrane region" description="Helical" evidence="1">
    <location>
        <begin position="59"/>
        <end position="80"/>
    </location>
</feature>
<organism evidence="2 3">
    <name type="scientific">Leclercia adecarboxylata</name>
    <dbReference type="NCBI Taxonomy" id="83655"/>
    <lineage>
        <taxon>Bacteria</taxon>
        <taxon>Pseudomonadati</taxon>
        <taxon>Pseudomonadota</taxon>
        <taxon>Gammaproteobacteria</taxon>
        <taxon>Enterobacterales</taxon>
        <taxon>Enterobacteriaceae</taxon>
        <taxon>Leclercia</taxon>
    </lineage>
</organism>
<evidence type="ECO:0008006" key="4">
    <source>
        <dbReference type="Google" id="ProtNLM"/>
    </source>
</evidence>
<reference evidence="3" key="1">
    <citation type="submission" date="2017-09" db="EMBL/GenBank/DDBJ databases">
        <title>FDA dAtabase for Regulatory Grade micrObial Sequences (FDA-ARGOS): Supporting development and validation of Infectious Disease Dx tests.</title>
        <authorList>
            <person name="Minogue T."/>
            <person name="Wolcott M."/>
            <person name="Wasieloski L."/>
            <person name="Aguilar W."/>
            <person name="Moore D."/>
            <person name="Tallon L."/>
            <person name="Sadzewicz L."/>
            <person name="Ott S."/>
            <person name="Zhao X."/>
            <person name="Nagaraj S."/>
            <person name="Vavikolanu K."/>
            <person name="Aluvathingal J."/>
            <person name="Nadendla S."/>
            <person name="Sichtig H."/>
        </authorList>
    </citation>
    <scope>NUCLEOTIDE SEQUENCE [LARGE SCALE GENOMIC DNA]</scope>
    <source>
        <strain evidence="3">FDAARGOS_404</strain>
    </source>
</reference>
<dbReference type="Proteomes" id="UP000222768">
    <property type="component" value="Unassembled WGS sequence"/>
</dbReference>
<proteinExistence type="predicted"/>
<feature type="transmembrane region" description="Helical" evidence="1">
    <location>
        <begin position="27"/>
        <end position="47"/>
    </location>
</feature>
<evidence type="ECO:0000313" key="3">
    <source>
        <dbReference type="Proteomes" id="UP000222768"/>
    </source>
</evidence>